<dbReference type="RefSeq" id="XP_062622617.1">
    <property type="nucleotide sequence ID" value="XM_062766633.1"/>
</dbReference>
<sequence>MDEEDEGCHLARRLLSRPKQLCYWRRRKLIRRLNGGCPFCRLSTLPKPKMYPSIDFNMELPAQYIVPTHSDNPDDPMVPARPNVVTLPPCTMPAYDSKPRRLPSNLEMFHTEWMLRMDTDVLPLIGVGVSDMAIQIPLASADVTTIDKIYDDRRKVLTFVYSVARILLFVNDNDKLQLNSELAYELWGVKGNELLGRLDPDILGCPAVDAAEQLEDRFFEELRLHTIARHLESNGWSVPGMTPVVFASFSQFDHAPRKVFEISPRE</sequence>
<keyword evidence="2" id="KW-1185">Reference proteome</keyword>
<dbReference type="GeneID" id="87803471"/>
<gene>
    <name evidence="1" type="ORF">LOC62_01G000212</name>
</gene>
<proteinExistence type="predicted"/>
<organism evidence="1 2">
    <name type="scientific">Vanrija pseudolonga</name>
    <dbReference type="NCBI Taxonomy" id="143232"/>
    <lineage>
        <taxon>Eukaryota</taxon>
        <taxon>Fungi</taxon>
        <taxon>Dikarya</taxon>
        <taxon>Basidiomycota</taxon>
        <taxon>Agaricomycotina</taxon>
        <taxon>Tremellomycetes</taxon>
        <taxon>Trichosporonales</taxon>
        <taxon>Trichosporonaceae</taxon>
        <taxon>Vanrija</taxon>
    </lineage>
</organism>
<accession>A0AAF0XZ69</accession>
<evidence type="ECO:0000313" key="2">
    <source>
        <dbReference type="Proteomes" id="UP000827549"/>
    </source>
</evidence>
<dbReference type="AlphaFoldDB" id="A0AAF0XZ69"/>
<dbReference type="Proteomes" id="UP000827549">
    <property type="component" value="Chromosome 1"/>
</dbReference>
<reference evidence="1" key="1">
    <citation type="submission" date="2023-10" db="EMBL/GenBank/DDBJ databases">
        <authorList>
            <person name="Noh H."/>
        </authorList>
    </citation>
    <scope>NUCLEOTIDE SEQUENCE</scope>
    <source>
        <strain evidence="1">DUCC4014</strain>
    </source>
</reference>
<dbReference type="EMBL" id="CP086714">
    <property type="protein sequence ID" value="WOO76585.1"/>
    <property type="molecule type" value="Genomic_DNA"/>
</dbReference>
<protein>
    <recommendedName>
        <fullName evidence="3">PAS domain-containing protein</fullName>
    </recommendedName>
</protein>
<name>A0AAF0XZ69_9TREE</name>
<evidence type="ECO:0008006" key="3">
    <source>
        <dbReference type="Google" id="ProtNLM"/>
    </source>
</evidence>
<evidence type="ECO:0000313" key="1">
    <source>
        <dbReference type="EMBL" id="WOO76585.1"/>
    </source>
</evidence>